<evidence type="ECO:0000256" key="3">
    <source>
        <dbReference type="ARBA" id="ARBA00022475"/>
    </source>
</evidence>
<reference evidence="11" key="1">
    <citation type="journal article" date="2014" name="Int. J. Syst. Evol. Microbiol.">
        <title>Complete genome sequence of Corynebacterium casei LMG S-19264T (=DSM 44701T), isolated from a smear-ripened cheese.</title>
        <authorList>
            <consortium name="US DOE Joint Genome Institute (JGI-PGF)"/>
            <person name="Walter F."/>
            <person name="Albersmeier A."/>
            <person name="Kalinowski J."/>
            <person name="Ruckert C."/>
        </authorList>
    </citation>
    <scope>NUCLEOTIDE SEQUENCE</scope>
    <source>
        <strain evidence="11">KCTC 42650</strain>
    </source>
</reference>
<keyword evidence="2 9" id="KW-0813">Transport</keyword>
<evidence type="ECO:0000259" key="10">
    <source>
        <dbReference type="Pfam" id="PF04290"/>
    </source>
</evidence>
<comment type="subcellular location">
    <subcellularLocation>
        <location evidence="1 9">Cell inner membrane</location>
        <topology evidence="1 9">Multi-pass membrane protein</topology>
    </subcellularLocation>
</comment>
<keyword evidence="5 9" id="KW-0812">Transmembrane</keyword>
<organism evidence="11 12">
    <name type="scientific">Seohaeicola zhoushanensis</name>
    <dbReference type="NCBI Taxonomy" id="1569283"/>
    <lineage>
        <taxon>Bacteria</taxon>
        <taxon>Pseudomonadati</taxon>
        <taxon>Pseudomonadota</taxon>
        <taxon>Alphaproteobacteria</taxon>
        <taxon>Rhodobacterales</taxon>
        <taxon>Roseobacteraceae</taxon>
        <taxon>Seohaeicola</taxon>
    </lineage>
</organism>
<feature type="transmembrane region" description="Helical" evidence="9">
    <location>
        <begin position="46"/>
        <end position="67"/>
    </location>
</feature>
<dbReference type="PANTHER" id="PTHR35011">
    <property type="entry name" value="2,3-DIKETO-L-GULONATE TRAP TRANSPORTER SMALL PERMEASE PROTEIN YIAM"/>
    <property type="match status" value="1"/>
</dbReference>
<evidence type="ECO:0000256" key="7">
    <source>
        <dbReference type="ARBA" id="ARBA00023136"/>
    </source>
</evidence>
<sequence length="179" mass="19874">MKALSDMIGRVLDTTGKVVSFATLAIAIVVLTEICSRLVFNVSLAWASDVASWLMCALIMLGGPWALSCGKFVRVDALYSGFSPKLQLWIDTLLGTTLLLMLCYVLIRHGYTFAERAFLSGERPNSANWPAPVWVFKALIPLGASLMVLGWLRLMIDEWLAYLHPENARKDDDEVELHG</sequence>
<dbReference type="Pfam" id="PF04290">
    <property type="entry name" value="DctQ"/>
    <property type="match status" value="1"/>
</dbReference>
<comment type="caution">
    <text evidence="11">The sequence shown here is derived from an EMBL/GenBank/DDBJ whole genome shotgun (WGS) entry which is preliminary data.</text>
</comment>
<gene>
    <name evidence="11" type="ORF">GCM10017056_40400</name>
</gene>
<dbReference type="InterPro" id="IPR055348">
    <property type="entry name" value="DctQ"/>
</dbReference>
<dbReference type="InterPro" id="IPR007387">
    <property type="entry name" value="TRAP_DctQ"/>
</dbReference>
<keyword evidence="7 9" id="KW-0472">Membrane</keyword>
<proteinExistence type="inferred from homology"/>
<keyword evidence="12" id="KW-1185">Reference proteome</keyword>
<reference evidence="11" key="2">
    <citation type="submission" date="2020-09" db="EMBL/GenBank/DDBJ databases">
        <authorList>
            <person name="Sun Q."/>
            <person name="Kim S."/>
        </authorList>
    </citation>
    <scope>NUCLEOTIDE SEQUENCE</scope>
    <source>
        <strain evidence="11">KCTC 42650</strain>
    </source>
</reference>
<feature type="domain" description="Tripartite ATP-independent periplasmic transporters DctQ component" evidence="10">
    <location>
        <begin position="26"/>
        <end position="157"/>
    </location>
</feature>
<keyword evidence="6 9" id="KW-1133">Transmembrane helix</keyword>
<evidence type="ECO:0000313" key="11">
    <source>
        <dbReference type="EMBL" id="GHF65095.1"/>
    </source>
</evidence>
<accession>A0A8J3M9A4</accession>
<protein>
    <recommendedName>
        <fullName evidence="9">TRAP transporter small permease protein</fullName>
    </recommendedName>
</protein>
<dbReference type="RefSeq" id="WP_189681931.1">
    <property type="nucleotide sequence ID" value="NZ_BNCJ01000016.1"/>
</dbReference>
<dbReference type="AlphaFoldDB" id="A0A8J3M9A4"/>
<evidence type="ECO:0000256" key="5">
    <source>
        <dbReference type="ARBA" id="ARBA00022692"/>
    </source>
</evidence>
<evidence type="ECO:0000256" key="9">
    <source>
        <dbReference type="RuleBase" id="RU369079"/>
    </source>
</evidence>
<evidence type="ECO:0000256" key="8">
    <source>
        <dbReference type="ARBA" id="ARBA00038436"/>
    </source>
</evidence>
<evidence type="ECO:0000256" key="6">
    <source>
        <dbReference type="ARBA" id="ARBA00022989"/>
    </source>
</evidence>
<comment type="function">
    <text evidence="9">Part of the tripartite ATP-independent periplasmic (TRAP) transport system.</text>
</comment>
<evidence type="ECO:0000256" key="2">
    <source>
        <dbReference type="ARBA" id="ARBA00022448"/>
    </source>
</evidence>
<evidence type="ECO:0000256" key="1">
    <source>
        <dbReference type="ARBA" id="ARBA00004429"/>
    </source>
</evidence>
<comment type="similarity">
    <text evidence="8 9">Belongs to the TRAP transporter small permease family.</text>
</comment>
<keyword evidence="4 9" id="KW-0997">Cell inner membrane</keyword>
<feature type="transmembrane region" description="Helical" evidence="9">
    <location>
        <begin position="88"/>
        <end position="111"/>
    </location>
</feature>
<dbReference type="GO" id="GO:0022857">
    <property type="term" value="F:transmembrane transporter activity"/>
    <property type="evidence" value="ECO:0007669"/>
    <property type="project" value="UniProtKB-UniRule"/>
</dbReference>
<feature type="transmembrane region" description="Helical" evidence="9">
    <location>
        <begin position="131"/>
        <end position="152"/>
    </location>
</feature>
<keyword evidence="3" id="KW-1003">Cell membrane</keyword>
<comment type="subunit">
    <text evidence="9">The complex comprises the extracytoplasmic solute receptor protein and the two transmembrane proteins.</text>
</comment>
<feature type="transmembrane region" description="Helical" evidence="9">
    <location>
        <begin position="21"/>
        <end position="40"/>
    </location>
</feature>
<dbReference type="GO" id="GO:0005886">
    <property type="term" value="C:plasma membrane"/>
    <property type="evidence" value="ECO:0007669"/>
    <property type="project" value="UniProtKB-SubCell"/>
</dbReference>
<dbReference type="Proteomes" id="UP000626220">
    <property type="component" value="Unassembled WGS sequence"/>
</dbReference>
<evidence type="ECO:0000256" key="4">
    <source>
        <dbReference type="ARBA" id="ARBA00022519"/>
    </source>
</evidence>
<dbReference type="EMBL" id="BNCJ01000016">
    <property type="protein sequence ID" value="GHF65095.1"/>
    <property type="molecule type" value="Genomic_DNA"/>
</dbReference>
<evidence type="ECO:0000313" key="12">
    <source>
        <dbReference type="Proteomes" id="UP000626220"/>
    </source>
</evidence>
<dbReference type="PANTHER" id="PTHR35011:SF4">
    <property type="entry name" value="SLL1102 PROTEIN"/>
    <property type="match status" value="1"/>
</dbReference>
<name>A0A8J3M9A4_9RHOB</name>